<keyword evidence="14" id="KW-0456">Lyase</keyword>
<evidence type="ECO:0000259" key="20">
    <source>
        <dbReference type="PROSITE" id="PS51168"/>
    </source>
</evidence>
<dbReference type="CDD" id="cd04905">
    <property type="entry name" value="ACT_CM-PDT"/>
    <property type="match status" value="1"/>
</dbReference>
<comment type="function">
    <text evidence="2">Catalyzes the Claisen rearrangement of chorismate to prephenate and the decarboxylation/dehydration of prephenate to phenylpyruvate.</text>
</comment>
<dbReference type="RefSeq" id="WP_173960782.1">
    <property type="nucleotide sequence ID" value="NZ_CBCSCC010000004.1"/>
</dbReference>
<evidence type="ECO:0000256" key="15">
    <source>
        <dbReference type="ARBA" id="ARBA00023268"/>
    </source>
</evidence>
<evidence type="ECO:0000256" key="11">
    <source>
        <dbReference type="ARBA" id="ARBA00023141"/>
    </source>
</evidence>
<dbReference type="PIRSF" id="PIRSF001500">
    <property type="entry name" value="Chor_mut_pdt_Ppr"/>
    <property type="match status" value="1"/>
</dbReference>
<keyword evidence="15" id="KW-0511">Multifunctional enzyme</keyword>
<feature type="domain" description="Chorismate mutase" evidence="20">
    <location>
        <begin position="7"/>
        <end position="97"/>
    </location>
</feature>
<evidence type="ECO:0000313" key="23">
    <source>
        <dbReference type="EMBL" id="QKM61019.1"/>
    </source>
</evidence>
<dbReference type="InterPro" id="IPR036263">
    <property type="entry name" value="Chorismate_II_sf"/>
</dbReference>
<keyword evidence="9" id="KW-0963">Cytoplasm</keyword>
<evidence type="ECO:0000256" key="17">
    <source>
        <dbReference type="ARBA" id="ARBA00031520"/>
    </source>
</evidence>
<proteinExistence type="predicted"/>
<keyword evidence="11" id="KW-0057">Aromatic amino acid biosynthesis</keyword>
<evidence type="ECO:0000256" key="1">
    <source>
        <dbReference type="ARBA" id="ARBA00000824"/>
    </source>
</evidence>
<dbReference type="GO" id="GO:0004664">
    <property type="term" value="F:prephenate dehydratase activity"/>
    <property type="evidence" value="ECO:0007669"/>
    <property type="project" value="UniProtKB-EC"/>
</dbReference>
<dbReference type="GO" id="GO:0004106">
    <property type="term" value="F:chorismate mutase activity"/>
    <property type="evidence" value="ECO:0007669"/>
    <property type="project" value="UniProtKB-EC"/>
</dbReference>
<dbReference type="Pfam" id="PF00800">
    <property type="entry name" value="PDT"/>
    <property type="match status" value="1"/>
</dbReference>
<dbReference type="GO" id="GO:0009094">
    <property type="term" value="P:L-phenylalanine biosynthetic process"/>
    <property type="evidence" value="ECO:0007669"/>
    <property type="project" value="UniProtKB-UniPathway"/>
</dbReference>
<evidence type="ECO:0000256" key="10">
    <source>
        <dbReference type="ARBA" id="ARBA00022605"/>
    </source>
</evidence>
<dbReference type="UniPathway" id="UPA00120">
    <property type="reaction ID" value="UER00203"/>
</dbReference>
<evidence type="ECO:0000256" key="6">
    <source>
        <dbReference type="ARBA" id="ARBA00012404"/>
    </source>
</evidence>
<dbReference type="NCBIfam" id="TIGR01807">
    <property type="entry name" value="CM_P2"/>
    <property type="match status" value="1"/>
</dbReference>
<comment type="pathway">
    <text evidence="4">Amino-acid biosynthesis; L-phenylalanine biosynthesis; phenylpyruvate from prephenate: step 1/1.</text>
</comment>
<evidence type="ECO:0000256" key="12">
    <source>
        <dbReference type="ARBA" id="ARBA00023222"/>
    </source>
</evidence>
<dbReference type="InterPro" id="IPR001086">
    <property type="entry name" value="Preph_deHydtase"/>
</dbReference>
<accession>A0A6M9PKI1</accession>
<dbReference type="Gene3D" id="3.30.70.260">
    <property type="match status" value="1"/>
</dbReference>
<dbReference type="SUPFAM" id="SSF53850">
    <property type="entry name" value="Periplasmic binding protein-like II"/>
    <property type="match status" value="1"/>
</dbReference>
<dbReference type="Pfam" id="PF01817">
    <property type="entry name" value="CM_2"/>
    <property type="match status" value="1"/>
</dbReference>
<dbReference type="PANTHER" id="PTHR21022:SF19">
    <property type="entry name" value="PREPHENATE DEHYDRATASE-RELATED"/>
    <property type="match status" value="1"/>
</dbReference>
<evidence type="ECO:0000256" key="4">
    <source>
        <dbReference type="ARBA" id="ARBA00004741"/>
    </source>
</evidence>
<dbReference type="InterPro" id="IPR002701">
    <property type="entry name" value="CM_II_prokaryot"/>
</dbReference>
<evidence type="ECO:0000256" key="16">
    <source>
        <dbReference type="ARBA" id="ARBA00031175"/>
    </source>
</evidence>
<dbReference type="FunFam" id="3.30.70.260:FF:000012">
    <property type="entry name" value="Prephenate dehydratase"/>
    <property type="match status" value="1"/>
</dbReference>
<dbReference type="CDD" id="cd13630">
    <property type="entry name" value="PBP2_PDT_1"/>
    <property type="match status" value="1"/>
</dbReference>
<dbReference type="PROSITE" id="PS51168">
    <property type="entry name" value="CHORISMATE_MUT_2"/>
    <property type="match status" value="1"/>
</dbReference>
<dbReference type="InterPro" id="IPR008242">
    <property type="entry name" value="Chor_mutase/pphenate_deHydtase"/>
</dbReference>
<dbReference type="PROSITE" id="PS51671">
    <property type="entry name" value="ACT"/>
    <property type="match status" value="1"/>
</dbReference>
<dbReference type="EC" id="5.4.99.5" evidence="6"/>
<dbReference type="Gene3D" id="1.20.59.10">
    <property type="entry name" value="Chorismate mutase"/>
    <property type="match status" value="1"/>
</dbReference>
<dbReference type="InterPro" id="IPR036979">
    <property type="entry name" value="CM_dom_sf"/>
</dbReference>
<feature type="domain" description="ACT" evidence="22">
    <location>
        <begin position="284"/>
        <end position="361"/>
    </location>
</feature>
<keyword evidence="13" id="KW-0413">Isomerase</keyword>
<comment type="pathway">
    <text evidence="5">Metabolic intermediate biosynthesis; prephenate biosynthesis; prephenate from chorismate: step 1/1.</text>
</comment>
<name>A0A6M9PKI1_9BURK</name>
<dbReference type="GO" id="GO:0005737">
    <property type="term" value="C:cytoplasm"/>
    <property type="evidence" value="ECO:0007669"/>
    <property type="project" value="UniProtKB-SubCell"/>
</dbReference>
<dbReference type="NCBIfam" id="NF008865">
    <property type="entry name" value="PRK11898.1"/>
    <property type="match status" value="1"/>
</dbReference>
<evidence type="ECO:0000259" key="21">
    <source>
        <dbReference type="PROSITE" id="PS51171"/>
    </source>
</evidence>
<keyword evidence="24" id="KW-1185">Reference proteome</keyword>
<evidence type="ECO:0000256" key="5">
    <source>
        <dbReference type="ARBA" id="ARBA00004817"/>
    </source>
</evidence>
<keyword evidence="12" id="KW-0584">Phenylalanine biosynthesis</keyword>
<evidence type="ECO:0000256" key="3">
    <source>
        <dbReference type="ARBA" id="ARBA00004496"/>
    </source>
</evidence>
<dbReference type="Pfam" id="PF01842">
    <property type="entry name" value="ACT"/>
    <property type="match status" value="1"/>
</dbReference>
<dbReference type="KEGG" id="pard:DN92_08265"/>
<feature type="site" description="Essential for prephenate dehydratase activity" evidence="19">
    <location>
        <position position="265"/>
    </location>
</feature>
<dbReference type="InterPro" id="IPR002912">
    <property type="entry name" value="ACT_dom"/>
</dbReference>
<evidence type="ECO:0000259" key="22">
    <source>
        <dbReference type="PROSITE" id="PS51671"/>
    </source>
</evidence>
<keyword evidence="10" id="KW-0028">Amino-acid biosynthesis</keyword>
<evidence type="ECO:0000313" key="24">
    <source>
        <dbReference type="Proteomes" id="UP000501090"/>
    </source>
</evidence>
<dbReference type="SUPFAM" id="SSF48600">
    <property type="entry name" value="Chorismate mutase II"/>
    <property type="match status" value="1"/>
</dbReference>
<feature type="domain" description="Prephenate dehydratase" evidence="21">
    <location>
        <begin position="97"/>
        <end position="272"/>
    </location>
</feature>
<evidence type="ECO:0000256" key="13">
    <source>
        <dbReference type="ARBA" id="ARBA00023235"/>
    </source>
</evidence>
<sequence>MSSKDQGNEEQRLAPIRDKIDALDAKILDLLTQRAKAAQEVGHIKGDFSSPVFRPERERQVIARLQGLSKGPLLSDGIAAIWREVMSACRALEARQTIAYLGPVGTFSEQAAQIYFGHSIAGLPCNSLDEVFKAVEKGAAQFGVVPVENSSEGAISRTLDLLLDSPMRISGEVVLPIRHHLLTKSGKLDGVTTVCAHAQALAQCQQWLSVHAPQLKRQAVSSNAEAARMASLDPTLAAIAGDPAQEAYSLQAVAAQVQDDPHNRTRFVVVGAYECQPTGADQTSLVLSVDNQPGAVHRLLEPLAKHGVSMNRFESRPARKGAWEYHFFIDVAGHAEDAKVAKALTELKAAAAFYKNLGSYPHSA</sequence>
<organism evidence="23 24">
    <name type="scientific">Polynucleobacter arcticus</name>
    <dbReference type="NCBI Taxonomy" id="1743165"/>
    <lineage>
        <taxon>Bacteria</taxon>
        <taxon>Pseudomonadati</taxon>
        <taxon>Pseudomonadota</taxon>
        <taxon>Betaproteobacteria</taxon>
        <taxon>Burkholderiales</taxon>
        <taxon>Burkholderiaceae</taxon>
        <taxon>Polynucleobacter</taxon>
    </lineage>
</organism>
<gene>
    <name evidence="23" type="ORF">DN92_08265</name>
</gene>
<protein>
    <recommendedName>
        <fullName evidence="8">Bifunctional chorismate mutase/prephenate dehydratase</fullName>
        <ecNumber evidence="7">4.2.1.51</ecNumber>
        <ecNumber evidence="6">5.4.99.5</ecNumber>
    </recommendedName>
    <alternativeName>
        <fullName evidence="17">Chorismate mutase-prephenate dehydratase</fullName>
    </alternativeName>
    <alternativeName>
        <fullName evidence="16">p-protein</fullName>
    </alternativeName>
</protein>
<comment type="catalytic activity">
    <reaction evidence="1">
        <text>chorismate = prephenate</text>
        <dbReference type="Rhea" id="RHEA:13897"/>
        <dbReference type="ChEBI" id="CHEBI:29748"/>
        <dbReference type="ChEBI" id="CHEBI:29934"/>
        <dbReference type="EC" id="5.4.99.5"/>
    </reaction>
</comment>
<dbReference type="GO" id="GO:0046417">
    <property type="term" value="P:chorismate metabolic process"/>
    <property type="evidence" value="ECO:0007669"/>
    <property type="project" value="InterPro"/>
</dbReference>
<dbReference type="FunFam" id="3.40.190.10:FF:000029">
    <property type="entry name" value="Chorismate mutase/Prephenate dehydratase"/>
    <property type="match status" value="1"/>
</dbReference>
<dbReference type="SUPFAM" id="SSF55021">
    <property type="entry name" value="ACT-like"/>
    <property type="match status" value="1"/>
</dbReference>
<evidence type="ECO:0000256" key="9">
    <source>
        <dbReference type="ARBA" id="ARBA00022490"/>
    </source>
</evidence>
<dbReference type="InterPro" id="IPR018528">
    <property type="entry name" value="Preph_deHydtase_CS"/>
</dbReference>
<dbReference type="EMBL" id="CP028940">
    <property type="protein sequence ID" value="QKM61019.1"/>
    <property type="molecule type" value="Genomic_DNA"/>
</dbReference>
<evidence type="ECO:0000256" key="7">
    <source>
        <dbReference type="ARBA" id="ARBA00013147"/>
    </source>
</evidence>
<dbReference type="UniPathway" id="UPA00121">
    <property type="reaction ID" value="UER00345"/>
</dbReference>
<dbReference type="AlphaFoldDB" id="A0A6M9PKI1"/>
<comment type="subcellular location">
    <subcellularLocation>
        <location evidence="3">Cytoplasm</location>
    </subcellularLocation>
</comment>
<comment type="catalytic activity">
    <reaction evidence="18">
        <text>prephenate + H(+) = 3-phenylpyruvate + CO2 + H2O</text>
        <dbReference type="Rhea" id="RHEA:21648"/>
        <dbReference type="ChEBI" id="CHEBI:15377"/>
        <dbReference type="ChEBI" id="CHEBI:15378"/>
        <dbReference type="ChEBI" id="CHEBI:16526"/>
        <dbReference type="ChEBI" id="CHEBI:18005"/>
        <dbReference type="ChEBI" id="CHEBI:29934"/>
        <dbReference type="EC" id="4.2.1.51"/>
    </reaction>
</comment>
<dbReference type="EC" id="4.2.1.51" evidence="7"/>
<dbReference type="Proteomes" id="UP000501090">
    <property type="component" value="Chromosome"/>
</dbReference>
<dbReference type="InterPro" id="IPR010957">
    <property type="entry name" value="G/b/e-P-prot_chorismate_mutase"/>
</dbReference>
<evidence type="ECO:0000256" key="2">
    <source>
        <dbReference type="ARBA" id="ARBA00002364"/>
    </source>
</evidence>
<dbReference type="PANTHER" id="PTHR21022">
    <property type="entry name" value="PREPHENATE DEHYDRATASE P PROTEIN"/>
    <property type="match status" value="1"/>
</dbReference>
<evidence type="ECO:0000256" key="19">
    <source>
        <dbReference type="PIRSR" id="PIRSR001500-2"/>
    </source>
</evidence>
<dbReference type="InterPro" id="IPR045865">
    <property type="entry name" value="ACT-like_dom_sf"/>
</dbReference>
<evidence type="ECO:0000256" key="14">
    <source>
        <dbReference type="ARBA" id="ARBA00023239"/>
    </source>
</evidence>
<evidence type="ECO:0000256" key="8">
    <source>
        <dbReference type="ARBA" id="ARBA00014401"/>
    </source>
</evidence>
<dbReference type="PROSITE" id="PS00857">
    <property type="entry name" value="PREPHENATE_DEHYDR_1"/>
    <property type="match status" value="1"/>
</dbReference>
<reference evidence="23 24" key="1">
    <citation type="submission" date="2018-04" db="EMBL/GenBank/DDBJ databases">
        <title>Polynucleobacter sp. UK-Long2-W17 genome.</title>
        <authorList>
            <person name="Hahn M.W."/>
        </authorList>
    </citation>
    <scope>NUCLEOTIDE SEQUENCE [LARGE SCALE GENOMIC DNA]</scope>
    <source>
        <strain evidence="23 24">UK-Long2-W17</strain>
    </source>
</reference>
<dbReference type="SMART" id="SM00830">
    <property type="entry name" value="CM_2"/>
    <property type="match status" value="1"/>
</dbReference>
<dbReference type="Gene3D" id="3.40.190.10">
    <property type="entry name" value="Periplasmic binding protein-like II"/>
    <property type="match status" value="2"/>
</dbReference>
<dbReference type="PROSITE" id="PS51171">
    <property type="entry name" value="PREPHENATE_DEHYDR_3"/>
    <property type="match status" value="1"/>
</dbReference>
<evidence type="ECO:0000256" key="18">
    <source>
        <dbReference type="ARBA" id="ARBA00047848"/>
    </source>
</evidence>